<dbReference type="KEGG" id="qsa:O6P43_035378"/>
<gene>
    <name evidence="1" type="ORF">O6P43_035378</name>
</gene>
<accession>A0AAD7KLE5</accession>
<dbReference type="EMBL" id="JARAOO010000244">
    <property type="protein sequence ID" value="KAJ7941571.1"/>
    <property type="molecule type" value="Genomic_DNA"/>
</dbReference>
<keyword evidence="2" id="KW-1185">Reference proteome</keyword>
<dbReference type="AlphaFoldDB" id="A0AAD7KLE5"/>
<protein>
    <submittedName>
        <fullName evidence="1">ATP synthase subunit beta, chloroplastic</fullName>
    </submittedName>
</protein>
<reference evidence="1" key="1">
    <citation type="journal article" date="2023" name="Science">
        <title>Elucidation of the pathway for biosynthesis of saponin adjuvants from the soapbark tree.</title>
        <authorList>
            <person name="Reed J."/>
            <person name="Orme A."/>
            <person name="El-Demerdash A."/>
            <person name="Owen C."/>
            <person name="Martin L.B.B."/>
            <person name="Misra R.C."/>
            <person name="Kikuchi S."/>
            <person name="Rejzek M."/>
            <person name="Martin A.C."/>
            <person name="Harkess A."/>
            <person name="Leebens-Mack J."/>
            <person name="Louveau T."/>
            <person name="Stephenson M.J."/>
            <person name="Osbourn A."/>
        </authorList>
    </citation>
    <scope>NUCLEOTIDE SEQUENCE</scope>
    <source>
        <strain evidence="1">S10</strain>
    </source>
</reference>
<organism evidence="1 2">
    <name type="scientific">Quillaja saponaria</name>
    <name type="common">Soap bark tree</name>
    <dbReference type="NCBI Taxonomy" id="32244"/>
    <lineage>
        <taxon>Eukaryota</taxon>
        <taxon>Viridiplantae</taxon>
        <taxon>Streptophyta</taxon>
        <taxon>Embryophyta</taxon>
        <taxon>Tracheophyta</taxon>
        <taxon>Spermatophyta</taxon>
        <taxon>Magnoliopsida</taxon>
        <taxon>eudicotyledons</taxon>
        <taxon>Gunneridae</taxon>
        <taxon>Pentapetalae</taxon>
        <taxon>rosids</taxon>
        <taxon>fabids</taxon>
        <taxon>Fabales</taxon>
        <taxon>Quillajaceae</taxon>
        <taxon>Quillaja</taxon>
    </lineage>
</organism>
<evidence type="ECO:0000313" key="1">
    <source>
        <dbReference type="EMBL" id="KAJ7941571.1"/>
    </source>
</evidence>
<sequence>MGAGHARSRYLNRKEGDAEGRASDWSEVVTRISRGPERRSVFYPVCGMSAVPESRLSPTRELSRYKANYRLAHPIFPIRQFRSMISSFMDVDKIPFHLAATVGWHSLKVNWASVQTRKGLTVAYLGTQRPRKGVRKRTANARGA</sequence>
<comment type="caution">
    <text evidence="1">The sequence shown here is derived from an EMBL/GenBank/DDBJ whole genome shotgun (WGS) entry which is preliminary data.</text>
</comment>
<name>A0AAD7KLE5_QUISA</name>
<dbReference type="Proteomes" id="UP001163823">
    <property type="component" value="Unassembled WGS sequence"/>
</dbReference>
<proteinExistence type="predicted"/>
<evidence type="ECO:0000313" key="2">
    <source>
        <dbReference type="Proteomes" id="UP001163823"/>
    </source>
</evidence>